<dbReference type="GO" id="GO:0006511">
    <property type="term" value="P:ubiquitin-dependent protein catabolic process"/>
    <property type="evidence" value="ECO:0007669"/>
    <property type="project" value="TreeGrafter"/>
</dbReference>
<dbReference type="GO" id="GO:0061630">
    <property type="term" value="F:ubiquitin protein ligase activity"/>
    <property type="evidence" value="ECO:0007669"/>
    <property type="project" value="InterPro"/>
</dbReference>
<accession>A0A9W8IL79</accession>
<keyword evidence="2 4" id="KW-0863">Zinc-finger</keyword>
<protein>
    <recommendedName>
        <fullName evidence="6">RING-type domain-containing protein</fullName>
    </recommendedName>
</protein>
<dbReference type="PANTHER" id="PTHR47094:SF1">
    <property type="entry name" value="RING-TYPE E3 UBIQUITIN TRANSFERASE"/>
    <property type="match status" value="1"/>
</dbReference>
<dbReference type="PANTHER" id="PTHR47094">
    <property type="entry name" value="ELFLESS, ISOFORM B"/>
    <property type="match status" value="1"/>
</dbReference>
<dbReference type="InterPro" id="IPR049627">
    <property type="entry name" value="SLX8"/>
</dbReference>
<name>A0A9W8IL79_9FUNG</name>
<dbReference type="Proteomes" id="UP001140074">
    <property type="component" value="Unassembled WGS sequence"/>
</dbReference>
<evidence type="ECO:0000256" key="2">
    <source>
        <dbReference type="ARBA" id="ARBA00022771"/>
    </source>
</evidence>
<dbReference type="GO" id="GO:0033768">
    <property type="term" value="C:SUMO-targeted ubiquitin ligase complex"/>
    <property type="evidence" value="ECO:0007669"/>
    <property type="project" value="TreeGrafter"/>
</dbReference>
<evidence type="ECO:0000256" key="3">
    <source>
        <dbReference type="ARBA" id="ARBA00022833"/>
    </source>
</evidence>
<feature type="region of interest" description="Disordered" evidence="5">
    <location>
        <begin position="1"/>
        <end position="105"/>
    </location>
</feature>
<keyword evidence="8" id="KW-1185">Reference proteome</keyword>
<dbReference type="InterPro" id="IPR001841">
    <property type="entry name" value="Znf_RING"/>
</dbReference>
<dbReference type="Pfam" id="PF13920">
    <property type="entry name" value="zf-C3HC4_3"/>
    <property type="match status" value="1"/>
</dbReference>
<evidence type="ECO:0000313" key="7">
    <source>
        <dbReference type="EMBL" id="KAJ2866768.1"/>
    </source>
</evidence>
<keyword evidence="1" id="KW-0479">Metal-binding</keyword>
<gene>
    <name evidence="7" type="ORF">GGH94_001338</name>
</gene>
<evidence type="ECO:0000256" key="4">
    <source>
        <dbReference type="PROSITE-ProRule" id="PRU00175"/>
    </source>
</evidence>
<dbReference type="PROSITE" id="PS00518">
    <property type="entry name" value="ZF_RING_1"/>
    <property type="match status" value="1"/>
</dbReference>
<dbReference type="GO" id="GO:0032183">
    <property type="term" value="F:SUMO binding"/>
    <property type="evidence" value="ECO:0007669"/>
    <property type="project" value="TreeGrafter"/>
</dbReference>
<dbReference type="AlphaFoldDB" id="A0A9W8IL79"/>
<feature type="domain" description="RING-type" evidence="6">
    <location>
        <begin position="251"/>
        <end position="290"/>
    </location>
</feature>
<dbReference type="SMART" id="SM00184">
    <property type="entry name" value="RING"/>
    <property type="match status" value="1"/>
</dbReference>
<dbReference type="CDD" id="cd16449">
    <property type="entry name" value="RING-HC"/>
    <property type="match status" value="1"/>
</dbReference>
<evidence type="ECO:0000256" key="5">
    <source>
        <dbReference type="SAM" id="MobiDB-lite"/>
    </source>
</evidence>
<feature type="region of interest" description="Disordered" evidence="5">
    <location>
        <begin position="188"/>
        <end position="245"/>
    </location>
</feature>
<proteinExistence type="predicted"/>
<sequence length="313" mass="33606">MNEHRAGSGSPSPVEEDARDSDGHYGFVNDHYSSSEPGDPIHREVDFDGYSDSADNDDELTDIVSDTFLSLFGSDNSLTGTDDQSEDEENGSDTGHSGGTPSGFIFVDTQHMPPEGPGEGSIVIGDTQYMPQEEYGPIVIGDTQLPMTYEEHGPIVIGDTQMPDSSAIEIATSPIRAVYDRAEMTAVGEGSVRRDLKHRMSNASGDETSEAAAADNKKRKADDSSDKGDEGIKSPPSPPPPTLRTRTQFKCAVCLETPDPAVFVHPCGHVFCEGCAQGAVQTTGKCPVCRHAMRARNIRVLQFRIAPIGRTSK</sequence>
<keyword evidence="3" id="KW-0862">Zinc</keyword>
<evidence type="ECO:0000313" key="8">
    <source>
        <dbReference type="Proteomes" id="UP001140074"/>
    </source>
</evidence>
<dbReference type="GO" id="GO:0140082">
    <property type="term" value="F:SUMO-ubiquitin ligase activity"/>
    <property type="evidence" value="ECO:0007669"/>
    <property type="project" value="TreeGrafter"/>
</dbReference>
<reference evidence="7" key="1">
    <citation type="submission" date="2022-07" db="EMBL/GenBank/DDBJ databases">
        <title>Phylogenomic reconstructions and comparative analyses of Kickxellomycotina fungi.</title>
        <authorList>
            <person name="Reynolds N.K."/>
            <person name="Stajich J.E."/>
            <person name="Barry K."/>
            <person name="Grigoriev I.V."/>
            <person name="Crous P."/>
            <person name="Smith M.E."/>
        </authorList>
    </citation>
    <scope>NUCLEOTIDE SEQUENCE</scope>
    <source>
        <strain evidence="7">RSA 476</strain>
    </source>
</reference>
<feature type="compositionally biased region" description="Basic and acidic residues" evidence="5">
    <location>
        <begin position="220"/>
        <end position="232"/>
    </location>
</feature>
<evidence type="ECO:0000259" key="6">
    <source>
        <dbReference type="PROSITE" id="PS50089"/>
    </source>
</evidence>
<dbReference type="InterPro" id="IPR017907">
    <property type="entry name" value="Znf_RING_CS"/>
</dbReference>
<dbReference type="InterPro" id="IPR013083">
    <property type="entry name" value="Znf_RING/FYVE/PHD"/>
</dbReference>
<comment type="caution">
    <text evidence="7">The sequence shown here is derived from an EMBL/GenBank/DDBJ whole genome shotgun (WGS) entry which is preliminary data.</text>
</comment>
<evidence type="ECO:0000256" key="1">
    <source>
        <dbReference type="ARBA" id="ARBA00022723"/>
    </source>
</evidence>
<dbReference type="Gene3D" id="3.30.40.10">
    <property type="entry name" value="Zinc/RING finger domain, C3HC4 (zinc finger)"/>
    <property type="match status" value="1"/>
</dbReference>
<dbReference type="GO" id="GO:0008270">
    <property type="term" value="F:zinc ion binding"/>
    <property type="evidence" value="ECO:0007669"/>
    <property type="project" value="UniProtKB-KW"/>
</dbReference>
<feature type="compositionally biased region" description="Polar residues" evidence="5">
    <location>
        <begin position="73"/>
        <end position="82"/>
    </location>
</feature>
<dbReference type="SUPFAM" id="SSF57850">
    <property type="entry name" value="RING/U-box"/>
    <property type="match status" value="1"/>
</dbReference>
<dbReference type="PROSITE" id="PS50089">
    <property type="entry name" value="ZF_RING_2"/>
    <property type="match status" value="1"/>
</dbReference>
<organism evidence="7 8">
    <name type="scientific">Coemansia aciculifera</name>
    <dbReference type="NCBI Taxonomy" id="417176"/>
    <lineage>
        <taxon>Eukaryota</taxon>
        <taxon>Fungi</taxon>
        <taxon>Fungi incertae sedis</taxon>
        <taxon>Zoopagomycota</taxon>
        <taxon>Kickxellomycotina</taxon>
        <taxon>Kickxellomycetes</taxon>
        <taxon>Kickxellales</taxon>
        <taxon>Kickxellaceae</taxon>
        <taxon>Coemansia</taxon>
    </lineage>
</organism>
<dbReference type="EMBL" id="JANBUY010000031">
    <property type="protein sequence ID" value="KAJ2866768.1"/>
    <property type="molecule type" value="Genomic_DNA"/>
</dbReference>